<dbReference type="InterPro" id="IPR001811">
    <property type="entry name" value="Chemokine_IL8-like_dom"/>
</dbReference>
<dbReference type="AlphaFoldDB" id="A0A8C9X763"/>
<name>A0A8C9X763_SANLU</name>
<dbReference type="SMART" id="SM00199">
    <property type="entry name" value="SCY"/>
    <property type="match status" value="1"/>
</dbReference>
<evidence type="ECO:0000313" key="7">
    <source>
        <dbReference type="Proteomes" id="UP000694568"/>
    </source>
</evidence>
<dbReference type="GO" id="GO:0006955">
    <property type="term" value="P:immune response"/>
    <property type="evidence" value="ECO:0007669"/>
    <property type="project" value="InterPro"/>
</dbReference>
<keyword evidence="4" id="KW-0964">Secreted</keyword>
<comment type="subcellular location">
    <subcellularLocation>
        <location evidence="4">Secreted</location>
    </subcellularLocation>
</comment>
<feature type="domain" description="Chemokine interleukin-8-like" evidence="5">
    <location>
        <begin position="39"/>
        <end position="98"/>
    </location>
</feature>
<accession>A0A8C9X763</accession>
<dbReference type="PANTHER" id="PTHR12015:SF190">
    <property type="entry name" value="C-C MOTIF CHEMOKINE"/>
    <property type="match status" value="1"/>
</dbReference>
<keyword evidence="7" id="KW-1185">Reference proteome</keyword>
<dbReference type="Ensembl" id="ENSSLUT00000005009.1">
    <property type="protein sequence ID" value="ENSSLUP00000004874.1"/>
    <property type="gene ID" value="ENSSLUG00000002160.1"/>
</dbReference>
<evidence type="ECO:0000256" key="3">
    <source>
        <dbReference type="ARBA" id="ARBA00023157"/>
    </source>
</evidence>
<dbReference type="InterPro" id="IPR000827">
    <property type="entry name" value="Chemokine_CC_CS"/>
</dbReference>
<dbReference type="Pfam" id="PF00048">
    <property type="entry name" value="IL8"/>
    <property type="match status" value="1"/>
</dbReference>
<keyword evidence="3" id="KW-1015">Disulfide bond</keyword>
<gene>
    <name evidence="6" type="primary">ccl20a.3</name>
</gene>
<proteinExistence type="inferred from homology"/>
<sequence length="113" mass="13071">MEKFKYPEIFNQIPRYRYCGDIVGLTIVSNHLFSFFTVRHGCCRNYMALKIPFANIKGYSVQTVTELCPINAIIFHTKKGQACTNPALHWVMDYINRLSKAQLVHIKTSQAQE</sequence>
<dbReference type="CDD" id="cd00169">
    <property type="entry name" value="Chemokine"/>
    <property type="match status" value="1"/>
</dbReference>
<dbReference type="SUPFAM" id="SSF54117">
    <property type="entry name" value="Interleukin 8-like chemokines"/>
    <property type="match status" value="1"/>
</dbReference>
<evidence type="ECO:0000313" key="6">
    <source>
        <dbReference type="Ensembl" id="ENSSLUP00000004874.1"/>
    </source>
</evidence>
<protein>
    <recommendedName>
        <fullName evidence="4">C-C motif chemokine</fullName>
    </recommendedName>
</protein>
<dbReference type="GeneTree" id="ENSGT00940000172979"/>
<keyword evidence="2 4" id="KW-0202">Cytokine</keyword>
<dbReference type="InterPro" id="IPR036048">
    <property type="entry name" value="Interleukin_8-like_sf"/>
</dbReference>
<dbReference type="InterPro" id="IPR039809">
    <property type="entry name" value="Chemokine_b/g/d"/>
</dbReference>
<evidence type="ECO:0000256" key="2">
    <source>
        <dbReference type="ARBA" id="ARBA00022514"/>
    </source>
</evidence>
<organism evidence="6 7">
    <name type="scientific">Sander lucioperca</name>
    <name type="common">Pike-perch</name>
    <name type="synonym">Perca lucioperca</name>
    <dbReference type="NCBI Taxonomy" id="283035"/>
    <lineage>
        <taxon>Eukaryota</taxon>
        <taxon>Metazoa</taxon>
        <taxon>Chordata</taxon>
        <taxon>Craniata</taxon>
        <taxon>Vertebrata</taxon>
        <taxon>Euteleostomi</taxon>
        <taxon>Actinopterygii</taxon>
        <taxon>Neopterygii</taxon>
        <taxon>Teleostei</taxon>
        <taxon>Neoteleostei</taxon>
        <taxon>Acanthomorphata</taxon>
        <taxon>Eupercaria</taxon>
        <taxon>Perciformes</taxon>
        <taxon>Percoidei</taxon>
        <taxon>Percidae</taxon>
        <taxon>Luciopercinae</taxon>
        <taxon>Sander</taxon>
    </lineage>
</organism>
<dbReference type="GO" id="GO:0008009">
    <property type="term" value="F:chemokine activity"/>
    <property type="evidence" value="ECO:0007669"/>
    <property type="project" value="InterPro"/>
</dbReference>
<dbReference type="Gene3D" id="2.40.50.40">
    <property type="match status" value="1"/>
</dbReference>
<evidence type="ECO:0000256" key="1">
    <source>
        <dbReference type="ARBA" id="ARBA00010868"/>
    </source>
</evidence>
<reference evidence="6" key="2">
    <citation type="submission" date="2025-09" db="UniProtKB">
        <authorList>
            <consortium name="Ensembl"/>
        </authorList>
    </citation>
    <scope>IDENTIFICATION</scope>
</reference>
<evidence type="ECO:0000259" key="5">
    <source>
        <dbReference type="SMART" id="SM00199"/>
    </source>
</evidence>
<reference evidence="6" key="1">
    <citation type="submission" date="2025-08" db="UniProtKB">
        <authorList>
            <consortium name="Ensembl"/>
        </authorList>
    </citation>
    <scope>IDENTIFICATION</scope>
</reference>
<dbReference type="PROSITE" id="PS00472">
    <property type="entry name" value="SMALL_CYTOKINES_CC"/>
    <property type="match status" value="1"/>
</dbReference>
<keyword evidence="4" id="KW-0145">Chemotaxis</keyword>
<dbReference type="PANTHER" id="PTHR12015">
    <property type="entry name" value="SMALL INDUCIBLE CYTOKINE A"/>
    <property type="match status" value="1"/>
</dbReference>
<comment type="similarity">
    <text evidence="1 4">Belongs to the intercrine beta (chemokine CC) family.</text>
</comment>
<dbReference type="GO" id="GO:0005615">
    <property type="term" value="C:extracellular space"/>
    <property type="evidence" value="ECO:0007669"/>
    <property type="project" value="UniProtKB-KW"/>
</dbReference>
<evidence type="ECO:0000256" key="4">
    <source>
        <dbReference type="RuleBase" id="RU361150"/>
    </source>
</evidence>
<dbReference type="Proteomes" id="UP000694568">
    <property type="component" value="Unplaced"/>
</dbReference>